<evidence type="ECO:0000313" key="7">
    <source>
        <dbReference type="Proteomes" id="UP000002573"/>
    </source>
</evidence>
<keyword evidence="3 4" id="KW-0418">Kinase</keyword>
<dbReference type="HOGENOM" id="CLU_027634_6_0_2"/>
<reference evidence="6 7" key="2">
    <citation type="journal article" date="2011" name="Stand. Genomic Sci.">
        <title>Complete genome sequence of Staphylothermus hellenicus P8.</title>
        <authorList>
            <person name="Anderson I."/>
            <person name="Wirth R."/>
            <person name="Lucas S."/>
            <person name="Copeland A."/>
            <person name="Lapidus A."/>
            <person name="Cheng J.F."/>
            <person name="Goodwin L."/>
            <person name="Pitluck S."/>
            <person name="Davenport K."/>
            <person name="Detter J.C."/>
            <person name="Han C."/>
            <person name="Tapia R."/>
            <person name="Land M."/>
            <person name="Hauser L."/>
            <person name="Pati A."/>
            <person name="Mikhailova N."/>
            <person name="Woyke T."/>
            <person name="Klenk H.P."/>
            <person name="Kyrpides N."/>
            <person name="Ivanova N."/>
        </authorList>
    </citation>
    <scope>NUCLEOTIDE SEQUENCE [LARGE SCALE GENOMIC DNA]</scope>
    <source>
        <strain evidence="7">DSM 12710 / JCM 10830 / BK20S6-10-b1 / P8</strain>
    </source>
</reference>
<dbReference type="Proteomes" id="UP000002573">
    <property type="component" value="Chromosome"/>
</dbReference>
<dbReference type="GO" id="GO:0006796">
    <property type="term" value="P:phosphate-containing compound metabolic process"/>
    <property type="evidence" value="ECO:0007669"/>
    <property type="project" value="UniProtKB-ARBA"/>
</dbReference>
<sequence>MSAGEYEKYDVVAVGHALVDIRFIVDRFVGPDEEASIIKQTRGVGGSAANVSIDVSRLGGRSAAIIKVGLDGFGRLVIDELMREKVDVSGVKVCLGDTGFTVVIIDRAGRIIMYGYKGSAEKLEPKDLDEGIISRGKFLHIASLRLDTSLEAAKLAKKHGLKTAWDPGRRLSLKGLSYFDELLKYIDIALVNEKEAHHLTGISDYREAAKKILETGVWLVVVKRGPKGIYAVTSDGETYDLPAFPVDKVIDTTGAGDAFASGLLLGLSRGYNLKKSLIYGNAVAALKTSRLGSHNVPSHEEVIKYIWEHGLS</sequence>
<organism evidence="6 7">
    <name type="scientific">Staphylothermus hellenicus (strain DSM 12710 / JCM 10830 / BK20S6-10-b1 / P8)</name>
    <dbReference type="NCBI Taxonomy" id="591019"/>
    <lineage>
        <taxon>Archaea</taxon>
        <taxon>Thermoproteota</taxon>
        <taxon>Thermoprotei</taxon>
        <taxon>Desulfurococcales</taxon>
        <taxon>Desulfurococcaceae</taxon>
        <taxon>Staphylothermus</taxon>
    </lineage>
</organism>
<dbReference type="GeneID" id="9234083"/>
<comment type="similarity">
    <text evidence="1 4">Belongs to the carbohydrate kinase PfkB family.</text>
</comment>
<dbReference type="SUPFAM" id="SSF53613">
    <property type="entry name" value="Ribokinase-like"/>
    <property type="match status" value="1"/>
</dbReference>
<evidence type="ECO:0000313" key="6">
    <source>
        <dbReference type="EMBL" id="ADI31907.1"/>
    </source>
</evidence>
<dbReference type="InterPro" id="IPR002173">
    <property type="entry name" value="Carboh/pur_kinase_PfkB_CS"/>
</dbReference>
<dbReference type="PRINTS" id="PR00990">
    <property type="entry name" value="RIBOKINASE"/>
</dbReference>
<proteinExistence type="inferred from homology"/>
<keyword evidence="2 4" id="KW-0808">Transferase</keyword>
<dbReference type="EMBL" id="CP002051">
    <property type="protein sequence ID" value="ADI31907.1"/>
    <property type="molecule type" value="Genomic_DNA"/>
</dbReference>
<evidence type="ECO:0000256" key="3">
    <source>
        <dbReference type="ARBA" id="ARBA00022777"/>
    </source>
</evidence>
<dbReference type="InterPro" id="IPR029056">
    <property type="entry name" value="Ribokinase-like"/>
</dbReference>
<dbReference type="PANTHER" id="PTHR10584">
    <property type="entry name" value="SUGAR KINASE"/>
    <property type="match status" value="1"/>
</dbReference>
<dbReference type="GO" id="GO:0016301">
    <property type="term" value="F:kinase activity"/>
    <property type="evidence" value="ECO:0007669"/>
    <property type="project" value="UniProtKB-KW"/>
</dbReference>
<dbReference type="eggNOG" id="arCOG00014">
    <property type="taxonomic scope" value="Archaea"/>
</dbReference>
<dbReference type="InterPro" id="IPR002139">
    <property type="entry name" value="Ribo/fructo_kinase"/>
</dbReference>
<evidence type="ECO:0000256" key="1">
    <source>
        <dbReference type="ARBA" id="ARBA00010688"/>
    </source>
</evidence>
<dbReference type="CDD" id="cd01942">
    <property type="entry name" value="ribokinase_group_A"/>
    <property type="match status" value="1"/>
</dbReference>
<accession>D7D811</accession>
<dbReference type="Pfam" id="PF00294">
    <property type="entry name" value="PfkB"/>
    <property type="match status" value="1"/>
</dbReference>
<dbReference type="KEGG" id="shc:Shell_0794"/>
<dbReference type="InterPro" id="IPR011611">
    <property type="entry name" value="PfkB_dom"/>
</dbReference>
<keyword evidence="7" id="KW-1185">Reference proteome</keyword>
<reference evidence="7" key="1">
    <citation type="submission" date="2010-05" db="EMBL/GenBank/DDBJ databases">
        <title>Complete sequence of Staphylothermus hellenicus DSM 12710.</title>
        <authorList>
            <consortium name="US DOE Joint Genome Institute"/>
            <person name="Lucas S."/>
            <person name="Copeland A."/>
            <person name="Lapidus A."/>
            <person name="Cheng J.-F."/>
            <person name="Bruce D."/>
            <person name="Goodwin L."/>
            <person name="Pitluck S."/>
            <person name="Davenport K."/>
            <person name="Detter J.C."/>
            <person name="Han C."/>
            <person name="Tapia R."/>
            <person name="Larimer F."/>
            <person name="Land M."/>
            <person name="Hauser L."/>
            <person name="Kyrpides N."/>
            <person name="Mikhailova N."/>
            <person name="Anderson I.J."/>
            <person name="Woyke T."/>
        </authorList>
    </citation>
    <scope>NUCLEOTIDE SEQUENCE [LARGE SCALE GENOMIC DNA]</scope>
    <source>
        <strain evidence="7">DSM 12710 / JCM 10830 / BK20S6-10-b1 / P8</strain>
    </source>
</reference>
<evidence type="ECO:0000256" key="4">
    <source>
        <dbReference type="RuleBase" id="RU003704"/>
    </source>
</evidence>
<dbReference type="PROSITE" id="PS00583">
    <property type="entry name" value="PFKB_KINASES_1"/>
    <property type="match status" value="1"/>
</dbReference>
<gene>
    <name evidence="6" type="ordered locus">Shell_0794</name>
</gene>
<dbReference type="RefSeq" id="WP_013143105.1">
    <property type="nucleotide sequence ID" value="NC_014205.1"/>
</dbReference>
<dbReference type="PROSITE" id="PS00584">
    <property type="entry name" value="PFKB_KINASES_2"/>
    <property type="match status" value="1"/>
</dbReference>
<protein>
    <submittedName>
        <fullName evidence="6">PfkB domain protein</fullName>
    </submittedName>
</protein>
<evidence type="ECO:0000256" key="2">
    <source>
        <dbReference type="ARBA" id="ARBA00022679"/>
    </source>
</evidence>
<dbReference type="PANTHER" id="PTHR10584:SF166">
    <property type="entry name" value="RIBOKINASE"/>
    <property type="match status" value="1"/>
</dbReference>
<dbReference type="OrthoDB" id="26949at2157"/>
<name>D7D811_STAHD</name>
<dbReference type="AlphaFoldDB" id="D7D811"/>
<feature type="domain" description="Carbohydrate kinase PfkB" evidence="5">
    <location>
        <begin position="10"/>
        <end position="295"/>
    </location>
</feature>
<evidence type="ECO:0000259" key="5">
    <source>
        <dbReference type="Pfam" id="PF00294"/>
    </source>
</evidence>
<dbReference type="Gene3D" id="3.40.1190.20">
    <property type="match status" value="1"/>
</dbReference>
<dbReference type="STRING" id="591019.Shell_0794"/>